<dbReference type="Gene3D" id="3.40.50.80">
    <property type="entry name" value="Nucleotide-binding domain of ferredoxin-NADP reductase (FNR) module"/>
    <property type="match status" value="1"/>
</dbReference>
<evidence type="ECO:0000256" key="8">
    <source>
        <dbReference type="ARBA" id="ARBA00022989"/>
    </source>
</evidence>
<feature type="binding site" evidence="14">
    <location>
        <position position="106"/>
    </location>
    <ligand>
        <name>FAD</name>
        <dbReference type="ChEBI" id="CHEBI:57692"/>
    </ligand>
</feature>
<evidence type="ECO:0000256" key="12">
    <source>
        <dbReference type="ARBA" id="ARBA00023136"/>
    </source>
</evidence>
<keyword evidence="5 14" id="KW-0285">Flavoprotein</keyword>
<proteinExistence type="inferred from homology"/>
<dbReference type="InterPro" id="IPR001834">
    <property type="entry name" value="CBR-like"/>
</dbReference>
<dbReference type="AlphaFoldDB" id="A0AAW1S4K2"/>
<feature type="binding site" evidence="14">
    <location>
        <position position="87"/>
    </location>
    <ligand>
        <name>FAD</name>
        <dbReference type="ChEBI" id="CHEBI:57692"/>
    </ligand>
</feature>
<evidence type="ECO:0000256" key="14">
    <source>
        <dbReference type="PIRSR" id="PIRSR601834-1"/>
    </source>
</evidence>
<feature type="binding site" evidence="14">
    <location>
        <position position="104"/>
    </location>
    <ligand>
        <name>FAD</name>
        <dbReference type="ChEBI" id="CHEBI:57692"/>
    </ligand>
</feature>
<evidence type="ECO:0000313" key="18">
    <source>
        <dbReference type="Proteomes" id="UP001445335"/>
    </source>
</evidence>
<keyword evidence="6" id="KW-0812">Transmembrane</keyword>
<dbReference type="InterPro" id="IPR039261">
    <property type="entry name" value="FNR_nucleotide-bd"/>
</dbReference>
<dbReference type="SUPFAM" id="SSF52343">
    <property type="entry name" value="Ferredoxin reductase-like, C-terminal NADP-linked domain"/>
    <property type="match status" value="1"/>
</dbReference>
<evidence type="ECO:0000256" key="10">
    <source>
        <dbReference type="ARBA" id="ARBA00023027"/>
    </source>
</evidence>
<evidence type="ECO:0000256" key="5">
    <source>
        <dbReference type="ARBA" id="ARBA00022630"/>
    </source>
</evidence>
<dbReference type="InterPro" id="IPR017938">
    <property type="entry name" value="Riboflavin_synthase-like_b-brl"/>
</dbReference>
<keyword evidence="11" id="KW-0496">Mitochondrion</keyword>
<dbReference type="PROSITE" id="PS51384">
    <property type="entry name" value="FAD_FR"/>
    <property type="match status" value="1"/>
</dbReference>
<feature type="domain" description="FAD-binding FR-type" evidence="16">
    <location>
        <begin position="28"/>
        <end position="138"/>
    </location>
</feature>
<name>A0AAW1S4K2_9CHLO</name>
<keyword evidence="9 15" id="KW-0560">Oxidoreductase</keyword>
<feature type="binding site" evidence="14">
    <location>
        <position position="112"/>
    </location>
    <ligand>
        <name>FAD</name>
        <dbReference type="ChEBI" id="CHEBI:57692"/>
    </ligand>
</feature>
<dbReference type="Gene3D" id="2.40.30.10">
    <property type="entry name" value="Translation factors"/>
    <property type="match status" value="1"/>
</dbReference>
<dbReference type="GO" id="GO:0090524">
    <property type="term" value="F:cytochrome-b5 reductase activity, acting on NADH"/>
    <property type="evidence" value="ECO:0007669"/>
    <property type="project" value="UniProtKB-EC"/>
</dbReference>
<reference evidence="17 18" key="1">
    <citation type="journal article" date="2024" name="Nat. Commun.">
        <title>Phylogenomics reveals the evolutionary origins of lichenization in chlorophyte algae.</title>
        <authorList>
            <person name="Puginier C."/>
            <person name="Libourel C."/>
            <person name="Otte J."/>
            <person name="Skaloud P."/>
            <person name="Haon M."/>
            <person name="Grisel S."/>
            <person name="Petersen M."/>
            <person name="Berrin J.G."/>
            <person name="Delaux P.M."/>
            <person name="Dal Grande F."/>
            <person name="Keller J."/>
        </authorList>
    </citation>
    <scope>NUCLEOTIDE SEQUENCE [LARGE SCALE GENOMIC DNA]</scope>
    <source>
        <strain evidence="17 18">SAG 245.80</strain>
    </source>
</reference>
<evidence type="ECO:0000256" key="6">
    <source>
        <dbReference type="ARBA" id="ARBA00022692"/>
    </source>
</evidence>
<evidence type="ECO:0000256" key="4">
    <source>
        <dbReference type="ARBA" id="ARBA00006105"/>
    </source>
</evidence>
<dbReference type="InterPro" id="IPR001433">
    <property type="entry name" value="OxRdtase_FAD/NAD-bd"/>
</dbReference>
<evidence type="ECO:0000256" key="13">
    <source>
        <dbReference type="ARBA" id="ARBA00047682"/>
    </source>
</evidence>
<accession>A0AAW1S4K2</accession>
<evidence type="ECO:0000256" key="7">
    <source>
        <dbReference type="ARBA" id="ARBA00022827"/>
    </source>
</evidence>
<keyword evidence="12" id="KW-0472">Membrane</keyword>
<dbReference type="SUPFAM" id="SSF63380">
    <property type="entry name" value="Riboflavin synthase domain-like"/>
    <property type="match status" value="1"/>
</dbReference>
<comment type="similarity">
    <text evidence="4 15">Belongs to the flavoprotein pyridine nucleotide cytochrome reductase family.</text>
</comment>
<evidence type="ECO:0000313" key="17">
    <source>
        <dbReference type="EMBL" id="KAK9840785.1"/>
    </source>
</evidence>
<keyword evidence="18" id="KW-1185">Reference proteome</keyword>
<dbReference type="FunFam" id="3.40.50.80:FF:000009">
    <property type="entry name" value="NADH-cytochrome b5 reductase"/>
    <property type="match status" value="1"/>
</dbReference>
<dbReference type="InterPro" id="IPR017927">
    <property type="entry name" value="FAD-bd_FR_type"/>
</dbReference>
<dbReference type="Pfam" id="PF00970">
    <property type="entry name" value="FAD_binding_6"/>
    <property type="match status" value="1"/>
</dbReference>
<comment type="catalytic activity">
    <reaction evidence="13 15">
        <text>2 Fe(III)-[cytochrome b5] + NADH = 2 Fe(II)-[cytochrome b5] + NAD(+) + H(+)</text>
        <dbReference type="Rhea" id="RHEA:46680"/>
        <dbReference type="Rhea" id="RHEA-COMP:10438"/>
        <dbReference type="Rhea" id="RHEA-COMP:10439"/>
        <dbReference type="ChEBI" id="CHEBI:15378"/>
        <dbReference type="ChEBI" id="CHEBI:29033"/>
        <dbReference type="ChEBI" id="CHEBI:29034"/>
        <dbReference type="ChEBI" id="CHEBI:57540"/>
        <dbReference type="ChEBI" id="CHEBI:57945"/>
        <dbReference type="EC" id="1.6.2.2"/>
    </reaction>
</comment>
<gene>
    <name evidence="17" type="ORF">WJX81_004485</name>
</gene>
<organism evidence="17 18">
    <name type="scientific">Elliptochloris bilobata</name>
    <dbReference type="NCBI Taxonomy" id="381761"/>
    <lineage>
        <taxon>Eukaryota</taxon>
        <taxon>Viridiplantae</taxon>
        <taxon>Chlorophyta</taxon>
        <taxon>core chlorophytes</taxon>
        <taxon>Trebouxiophyceae</taxon>
        <taxon>Trebouxiophyceae incertae sedis</taxon>
        <taxon>Elliptochloris clade</taxon>
        <taxon>Elliptochloris</taxon>
    </lineage>
</organism>
<dbReference type="EMBL" id="JALJOU010000012">
    <property type="protein sequence ID" value="KAK9840785.1"/>
    <property type="molecule type" value="Genomic_DNA"/>
</dbReference>
<evidence type="ECO:0000256" key="9">
    <source>
        <dbReference type="ARBA" id="ARBA00023002"/>
    </source>
</evidence>
<comment type="cofactor">
    <cofactor evidence="1 14 15">
        <name>FAD</name>
        <dbReference type="ChEBI" id="CHEBI:57692"/>
    </cofactor>
</comment>
<dbReference type="Pfam" id="PF00175">
    <property type="entry name" value="NAD_binding_1"/>
    <property type="match status" value="1"/>
</dbReference>
<dbReference type="EC" id="1.6.2.2" evidence="15"/>
<evidence type="ECO:0000256" key="15">
    <source>
        <dbReference type="RuleBase" id="RU361226"/>
    </source>
</evidence>
<keyword evidence="10 15" id="KW-0520">NAD</keyword>
<comment type="caution">
    <text evidence="17">The sequence shown here is derived from an EMBL/GenBank/DDBJ whole genome shotgun (WGS) entry which is preliminary data.</text>
</comment>
<sequence length="283" mass="31182">MTLLQDVLSTALAEQAPSEPAPSALNPNEWRSFRVLSKEPVTQNTQHLRFALPDEEQVVGLPVASCLLTRAPIGSENPDGSRKWVIRPYTPTSPPDARGYLDLVVKGYEQGKLSKHIIGLREGDTLEFKGPVMKLTYKPNMMKAIGMVAGGSGLTPMLQIASEILRNPDDKTEVSLIFGNQTEDDIILKKELDDMASKHKNFKVYYIVDKSKSKKWRGGVGYVTPEVVQEHLPPPSPDNLILVCGPPPMMNAISGDKAKDKSQGELSGILKQLGYTPEQVFKF</sequence>
<dbReference type="InterPro" id="IPR008333">
    <property type="entry name" value="Cbr1-like_FAD-bd_dom"/>
</dbReference>
<dbReference type="GO" id="GO:0005739">
    <property type="term" value="C:mitochondrion"/>
    <property type="evidence" value="ECO:0007669"/>
    <property type="project" value="UniProtKB-SubCell"/>
</dbReference>
<evidence type="ECO:0000256" key="2">
    <source>
        <dbReference type="ARBA" id="ARBA00004173"/>
    </source>
</evidence>
<dbReference type="InterPro" id="IPR001709">
    <property type="entry name" value="Flavoprot_Pyr_Nucl_cyt_Rdtase"/>
</dbReference>
<feature type="binding site" evidence="14">
    <location>
        <position position="114"/>
    </location>
    <ligand>
        <name>FAD</name>
        <dbReference type="ChEBI" id="CHEBI:57692"/>
    </ligand>
</feature>
<dbReference type="Proteomes" id="UP001445335">
    <property type="component" value="Unassembled WGS sequence"/>
</dbReference>
<dbReference type="GO" id="GO:0016020">
    <property type="term" value="C:membrane"/>
    <property type="evidence" value="ECO:0007669"/>
    <property type="project" value="UniProtKB-SubCell"/>
</dbReference>
<evidence type="ECO:0000256" key="3">
    <source>
        <dbReference type="ARBA" id="ARBA00004370"/>
    </source>
</evidence>
<dbReference type="FunFam" id="2.40.30.10:FF:000069">
    <property type="entry name" value="NADH-cytochrome b5 reductase"/>
    <property type="match status" value="1"/>
</dbReference>
<evidence type="ECO:0000256" key="1">
    <source>
        <dbReference type="ARBA" id="ARBA00001974"/>
    </source>
</evidence>
<comment type="subcellular location">
    <subcellularLocation>
        <location evidence="3">Membrane</location>
    </subcellularLocation>
    <subcellularLocation>
        <location evidence="2">Mitochondrion</location>
    </subcellularLocation>
</comment>
<keyword evidence="7 14" id="KW-0274">FAD</keyword>
<keyword evidence="8" id="KW-1133">Transmembrane helix</keyword>
<dbReference type="PRINTS" id="PR00371">
    <property type="entry name" value="FPNCR"/>
</dbReference>
<feature type="binding site" evidence="14">
    <location>
        <position position="155"/>
    </location>
    <ligand>
        <name>FAD</name>
        <dbReference type="ChEBI" id="CHEBI:57692"/>
    </ligand>
</feature>
<evidence type="ECO:0000256" key="11">
    <source>
        <dbReference type="ARBA" id="ARBA00023128"/>
    </source>
</evidence>
<dbReference type="CDD" id="cd06183">
    <property type="entry name" value="cyt_b5_reduct_like"/>
    <property type="match status" value="1"/>
</dbReference>
<feature type="binding site" evidence="14">
    <location>
        <position position="89"/>
    </location>
    <ligand>
        <name>FAD</name>
        <dbReference type="ChEBI" id="CHEBI:57692"/>
    </ligand>
</feature>
<protein>
    <recommendedName>
        <fullName evidence="15">NADH-cytochrome b5 reductase</fullName>
        <ecNumber evidence="15">1.6.2.2</ecNumber>
    </recommendedName>
</protein>
<dbReference type="PRINTS" id="PR00406">
    <property type="entry name" value="CYTB5RDTASE"/>
</dbReference>
<dbReference type="PANTHER" id="PTHR19370:SF171">
    <property type="entry name" value="NADH-CYTOCHROME B5 REDUCTASE 2"/>
    <property type="match status" value="1"/>
</dbReference>
<evidence type="ECO:0000259" key="16">
    <source>
        <dbReference type="PROSITE" id="PS51384"/>
    </source>
</evidence>
<feature type="binding site" evidence="14">
    <location>
        <position position="88"/>
    </location>
    <ligand>
        <name>FAD</name>
        <dbReference type="ChEBI" id="CHEBI:57692"/>
    </ligand>
</feature>
<dbReference type="PANTHER" id="PTHR19370">
    <property type="entry name" value="NADH-CYTOCHROME B5 REDUCTASE"/>
    <property type="match status" value="1"/>
</dbReference>